<keyword evidence="7" id="KW-0349">Heme</keyword>
<evidence type="ECO:0000256" key="5">
    <source>
        <dbReference type="ARBA" id="ARBA00023004"/>
    </source>
</evidence>
<dbReference type="GO" id="GO:0020037">
    <property type="term" value="F:heme binding"/>
    <property type="evidence" value="ECO:0007669"/>
    <property type="project" value="InterPro"/>
</dbReference>
<evidence type="ECO:0000256" key="7">
    <source>
        <dbReference type="PIRSR" id="PIRSR602403-1"/>
    </source>
</evidence>
<evidence type="ECO:0000256" key="6">
    <source>
        <dbReference type="ARBA" id="ARBA00023033"/>
    </source>
</evidence>
<keyword evidence="6" id="KW-0503">Monooxygenase</keyword>
<feature type="binding site" description="axial binding residue" evidence="7">
    <location>
        <position position="205"/>
    </location>
    <ligand>
        <name>heme</name>
        <dbReference type="ChEBI" id="CHEBI:30413"/>
    </ligand>
    <ligandPart>
        <name>Fe</name>
        <dbReference type="ChEBI" id="CHEBI:18248"/>
    </ligandPart>
</feature>
<gene>
    <name evidence="8" type="ORF">HYALB_00012276</name>
</gene>
<comment type="cofactor">
    <cofactor evidence="1 7">
        <name>heme</name>
        <dbReference type="ChEBI" id="CHEBI:30413"/>
    </cofactor>
</comment>
<dbReference type="PANTHER" id="PTHR46206:SF6">
    <property type="entry name" value="CYTOCHROME P450 MONOOXYGENASE AN1598-RELATED"/>
    <property type="match status" value="1"/>
</dbReference>
<keyword evidence="4" id="KW-0560">Oxidoreductase</keyword>
<dbReference type="SUPFAM" id="SSF48264">
    <property type="entry name" value="Cytochrome P450"/>
    <property type="match status" value="1"/>
</dbReference>
<evidence type="ECO:0000256" key="3">
    <source>
        <dbReference type="ARBA" id="ARBA00022723"/>
    </source>
</evidence>
<reference evidence="8" key="1">
    <citation type="submission" date="2021-07" db="EMBL/GenBank/DDBJ databases">
        <authorList>
            <person name="Durling M."/>
        </authorList>
    </citation>
    <scope>NUCLEOTIDE SEQUENCE</scope>
</reference>
<sequence>MIVPLIIQRRLEAADALRSRDSTYTKPDDFLQWMMDGANEHDGKPHKLAHRLLILTLAAVHTTSMAATQTLFDLCARPEYMEPLRKELVETMLRDGHTKQTLTHLYKLDSFMRESQRLNPPSLLGFKRCVREELTLSDGTVLPKDTHLMMPIYPIVVDSDNVPVPLTFVGFRHFNNRQKPGELNRHQFATTSNTNLHFGHGIFSCPGRFFAANSIKMVIANLLIGYDFDFEGAVQGVGKRPDNIRLHEYVFPNPEAK</sequence>
<evidence type="ECO:0000313" key="8">
    <source>
        <dbReference type="EMBL" id="CAG8978545.1"/>
    </source>
</evidence>
<dbReference type="GO" id="GO:0004497">
    <property type="term" value="F:monooxygenase activity"/>
    <property type="evidence" value="ECO:0007669"/>
    <property type="project" value="UniProtKB-KW"/>
</dbReference>
<dbReference type="InterPro" id="IPR002403">
    <property type="entry name" value="Cyt_P450_E_grp-IV"/>
</dbReference>
<keyword evidence="5 7" id="KW-0408">Iron</keyword>
<dbReference type="OrthoDB" id="1844152at2759"/>
<organism evidence="8 9">
    <name type="scientific">Hymenoscyphus albidus</name>
    <dbReference type="NCBI Taxonomy" id="595503"/>
    <lineage>
        <taxon>Eukaryota</taxon>
        <taxon>Fungi</taxon>
        <taxon>Dikarya</taxon>
        <taxon>Ascomycota</taxon>
        <taxon>Pezizomycotina</taxon>
        <taxon>Leotiomycetes</taxon>
        <taxon>Helotiales</taxon>
        <taxon>Helotiaceae</taxon>
        <taxon>Hymenoscyphus</taxon>
    </lineage>
</organism>
<dbReference type="GO" id="GO:0005506">
    <property type="term" value="F:iron ion binding"/>
    <property type="evidence" value="ECO:0007669"/>
    <property type="project" value="InterPro"/>
</dbReference>
<dbReference type="PRINTS" id="PR00465">
    <property type="entry name" value="EP450IV"/>
</dbReference>
<evidence type="ECO:0008006" key="10">
    <source>
        <dbReference type="Google" id="ProtNLM"/>
    </source>
</evidence>
<proteinExistence type="inferred from homology"/>
<dbReference type="PANTHER" id="PTHR46206">
    <property type="entry name" value="CYTOCHROME P450"/>
    <property type="match status" value="1"/>
</dbReference>
<dbReference type="GO" id="GO:0016705">
    <property type="term" value="F:oxidoreductase activity, acting on paired donors, with incorporation or reduction of molecular oxygen"/>
    <property type="evidence" value="ECO:0007669"/>
    <property type="project" value="InterPro"/>
</dbReference>
<feature type="non-terminal residue" evidence="8">
    <location>
        <position position="257"/>
    </location>
</feature>
<dbReference type="InterPro" id="IPR001128">
    <property type="entry name" value="Cyt_P450"/>
</dbReference>
<dbReference type="Pfam" id="PF00067">
    <property type="entry name" value="p450"/>
    <property type="match status" value="1"/>
</dbReference>
<name>A0A9N9LNJ3_9HELO</name>
<comment type="caution">
    <text evidence="8">The sequence shown here is derived from an EMBL/GenBank/DDBJ whole genome shotgun (WGS) entry which is preliminary data.</text>
</comment>
<comment type="similarity">
    <text evidence="2">Belongs to the cytochrome P450 family.</text>
</comment>
<dbReference type="CDD" id="cd11041">
    <property type="entry name" value="CYP503A1-like"/>
    <property type="match status" value="1"/>
</dbReference>
<keyword evidence="3 7" id="KW-0479">Metal-binding</keyword>
<dbReference type="InterPro" id="IPR036396">
    <property type="entry name" value="Cyt_P450_sf"/>
</dbReference>
<evidence type="ECO:0000256" key="1">
    <source>
        <dbReference type="ARBA" id="ARBA00001971"/>
    </source>
</evidence>
<evidence type="ECO:0000313" key="9">
    <source>
        <dbReference type="Proteomes" id="UP000701801"/>
    </source>
</evidence>
<dbReference type="AlphaFoldDB" id="A0A9N9LNJ3"/>
<dbReference type="Proteomes" id="UP000701801">
    <property type="component" value="Unassembled WGS sequence"/>
</dbReference>
<evidence type="ECO:0000256" key="2">
    <source>
        <dbReference type="ARBA" id="ARBA00010617"/>
    </source>
</evidence>
<evidence type="ECO:0000256" key="4">
    <source>
        <dbReference type="ARBA" id="ARBA00023002"/>
    </source>
</evidence>
<dbReference type="EMBL" id="CAJVRM010000264">
    <property type="protein sequence ID" value="CAG8978545.1"/>
    <property type="molecule type" value="Genomic_DNA"/>
</dbReference>
<keyword evidence="9" id="KW-1185">Reference proteome</keyword>
<accession>A0A9N9LNJ3</accession>
<dbReference type="Gene3D" id="1.10.630.10">
    <property type="entry name" value="Cytochrome P450"/>
    <property type="match status" value="1"/>
</dbReference>
<protein>
    <recommendedName>
        <fullName evidence="10">P450 monooxygenase</fullName>
    </recommendedName>
</protein>